<proteinExistence type="predicted"/>
<evidence type="ECO:0000313" key="1">
    <source>
        <dbReference type="EMBL" id="BBD08422.1"/>
    </source>
</evidence>
<accession>A0A2Z6AYU1</accession>
<organism evidence="1 2">
    <name type="scientific">Desulfovibrio ferrophilus</name>
    <dbReference type="NCBI Taxonomy" id="241368"/>
    <lineage>
        <taxon>Bacteria</taxon>
        <taxon>Pseudomonadati</taxon>
        <taxon>Thermodesulfobacteriota</taxon>
        <taxon>Desulfovibrionia</taxon>
        <taxon>Desulfovibrionales</taxon>
        <taxon>Desulfovibrionaceae</taxon>
        <taxon>Desulfovibrio</taxon>
    </lineage>
</organism>
<keyword evidence="2" id="KW-1185">Reference proteome</keyword>
<protein>
    <submittedName>
        <fullName evidence="1">Uncharacterized protein</fullName>
    </submittedName>
</protein>
<dbReference type="RefSeq" id="WP_126378501.1">
    <property type="nucleotide sequence ID" value="NZ_AP017378.1"/>
</dbReference>
<dbReference type="OrthoDB" id="9890305at2"/>
<name>A0A2Z6AYU1_9BACT</name>
<dbReference type="Proteomes" id="UP000269883">
    <property type="component" value="Chromosome"/>
</dbReference>
<sequence>MLQPGMDIMMQRGKQRPVVVRVDRRDARGFWVGFQHVQGRVRQDHLRTFRGAEVQAVRVPEGFQKVLPGVLVADTEREEGIK</sequence>
<evidence type="ECO:0000313" key="2">
    <source>
        <dbReference type="Proteomes" id="UP000269883"/>
    </source>
</evidence>
<dbReference type="EMBL" id="AP017378">
    <property type="protein sequence ID" value="BBD08422.1"/>
    <property type="molecule type" value="Genomic_DNA"/>
</dbReference>
<reference evidence="1 2" key="1">
    <citation type="journal article" date="2018" name="Sci. Adv.">
        <title>Multi-heme cytochromes provide a pathway for survival in energy-limited environments.</title>
        <authorList>
            <person name="Deng X."/>
            <person name="Dohmae N."/>
            <person name="Nealson K.H."/>
            <person name="Hashimoto K."/>
            <person name="Okamoto A."/>
        </authorList>
    </citation>
    <scope>NUCLEOTIDE SEQUENCE [LARGE SCALE GENOMIC DNA]</scope>
    <source>
        <strain evidence="1 2">IS5</strain>
    </source>
</reference>
<dbReference type="AlphaFoldDB" id="A0A2Z6AYU1"/>
<gene>
    <name evidence="1" type="ORF">DFE_1696</name>
</gene>
<dbReference type="KEGG" id="dfl:DFE_1696"/>